<feature type="chain" id="PRO_5043132738" evidence="1">
    <location>
        <begin position="22"/>
        <end position="388"/>
    </location>
</feature>
<dbReference type="InterPro" id="IPR035929">
    <property type="entry name" value="CoaB-like_sf"/>
</dbReference>
<reference evidence="4" key="1">
    <citation type="submission" date="2017-02" db="UniProtKB">
        <authorList>
            <consortium name="WormBaseParasite"/>
        </authorList>
    </citation>
    <scope>IDENTIFICATION</scope>
</reference>
<protein>
    <submittedName>
        <fullName evidence="4">DFP domain-containing protein</fullName>
    </submittedName>
</protein>
<evidence type="ECO:0000256" key="1">
    <source>
        <dbReference type="SAM" id="SignalP"/>
    </source>
</evidence>
<reference evidence="2 3" key="2">
    <citation type="submission" date="2018-11" db="EMBL/GenBank/DDBJ databases">
        <authorList>
            <consortium name="Pathogen Informatics"/>
        </authorList>
    </citation>
    <scope>NUCLEOTIDE SEQUENCE [LARGE SCALE GENOMIC DNA]</scope>
</reference>
<dbReference type="WBParaSite" id="TASK_0000891501-mRNA-1">
    <property type="protein sequence ID" value="TASK_0000891501-mRNA-1"/>
    <property type="gene ID" value="TASK_0000891501"/>
</dbReference>
<sequence length="388" mass="43437">MFLWLLKRDLSTLVSVLLANGLHLVQDSLDFAERWLEAETAARSSTKEWRDFTRRAHNFVEKLGPACLIACVTSGGTTAPLELNTVRFIDNFSTGSRGAVSAEYFLKLGYAVIFLHRCHSLTPFTNRCCPPGGWASTLDAWFSLNDTFTLPHSTPTFNPTFAQSICDAVQSYAKFRNRLLLLDFITVEDYLVKLRWLCSLLNRSDLCSQGTLLFLTAAVSDFFIPRDHLPQHKLHASQTLKWTGSDSIQYGNDGSLTLHLSPVPKVLGLISTKWATSTMVVSFKLRYINNSAQIYTFQLETDASLVLNRAKAALKRYRTHAVVANLLQTRKQEAWLIHELDEGGGDPGLSSEHLTVMPSSSEELEDVLIRRVAHLHTNFLALQKGTTS</sequence>
<name>A0A0R3WDR3_TAEAS</name>
<dbReference type="AlphaFoldDB" id="A0A0R3WDR3"/>
<evidence type="ECO:0000313" key="3">
    <source>
        <dbReference type="Proteomes" id="UP000282613"/>
    </source>
</evidence>
<dbReference type="Proteomes" id="UP000282613">
    <property type="component" value="Unassembled WGS sequence"/>
</dbReference>
<dbReference type="EMBL" id="UYRS01018927">
    <property type="protein sequence ID" value="VDK41284.1"/>
    <property type="molecule type" value="Genomic_DNA"/>
</dbReference>
<feature type="signal peptide" evidence="1">
    <location>
        <begin position="1"/>
        <end position="21"/>
    </location>
</feature>
<dbReference type="Gene3D" id="3.40.50.10300">
    <property type="entry name" value="CoaB-like"/>
    <property type="match status" value="1"/>
</dbReference>
<dbReference type="SUPFAM" id="SSF102645">
    <property type="entry name" value="CoaB-like"/>
    <property type="match status" value="1"/>
</dbReference>
<gene>
    <name evidence="2" type="ORF">TASK_LOCUS8916</name>
</gene>
<organism evidence="4">
    <name type="scientific">Taenia asiatica</name>
    <name type="common">Asian tapeworm</name>
    <dbReference type="NCBI Taxonomy" id="60517"/>
    <lineage>
        <taxon>Eukaryota</taxon>
        <taxon>Metazoa</taxon>
        <taxon>Spiralia</taxon>
        <taxon>Lophotrochozoa</taxon>
        <taxon>Platyhelminthes</taxon>
        <taxon>Cestoda</taxon>
        <taxon>Eucestoda</taxon>
        <taxon>Cyclophyllidea</taxon>
        <taxon>Taeniidae</taxon>
        <taxon>Taenia</taxon>
    </lineage>
</organism>
<dbReference type="PANTHER" id="PTHR12290">
    <property type="entry name" value="CORNICHON-RELATED"/>
    <property type="match status" value="1"/>
</dbReference>
<keyword evidence="1" id="KW-0732">Signal</keyword>
<dbReference type="OrthoDB" id="70224at2759"/>
<dbReference type="STRING" id="60517.A0A0R3WDR3"/>
<proteinExistence type="predicted"/>
<evidence type="ECO:0000313" key="4">
    <source>
        <dbReference type="WBParaSite" id="TASK_0000891501-mRNA-1"/>
    </source>
</evidence>
<keyword evidence="3" id="KW-1185">Reference proteome</keyword>
<evidence type="ECO:0000313" key="2">
    <source>
        <dbReference type="EMBL" id="VDK41284.1"/>
    </source>
</evidence>
<accession>A0A0R3WDR3</accession>